<proteinExistence type="predicted"/>
<dbReference type="GO" id="GO:0004725">
    <property type="term" value="F:protein tyrosine phosphatase activity"/>
    <property type="evidence" value="ECO:0000318"/>
    <property type="project" value="GO_Central"/>
</dbReference>
<feature type="disulfide bond" evidence="1">
    <location>
        <begin position="456"/>
        <end position="469"/>
    </location>
</feature>
<keyword evidence="1" id="KW-1015">Disulfide bond</keyword>
<dbReference type="SMART" id="SM00208">
    <property type="entry name" value="TNFR"/>
    <property type="match status" value="5"/>
</dbReference>
<dbReference type="Gene3D" id="2.10.50.10">
    <property type="entry name" value="Tumor Necrosis Factor Receptor, subunit A, domain 2"/>
    <property type="match status" value="2"/>
</dbReference>
<keyword evidence="7" id="KW-1185">Reference proteome</keyword>
<dbReference type="Proteomes" id="UP000001357">
    <property type="component" value="Unassembled WGS sequence"/>
</dbReference>
<dbReference type="InParanoid" id="A9UUA1"/>
<name>A9UUA1_MONBE</name>
<feature type="region of interest" description="Disordered" evidence="2">
    <location>
        <begin position="835"/>
        <end position="856"/>
    </location>
</feature>
<keyword evidence="3" id="KW-0472">Membrane</keyword>
<feature type="domain" description="TNFR-Cys" evidence="5">
    <location>
        <begin position="434"/>
        <end position="479"/>
    </location>
</feature>
<keyword evidence="4" id="KW-0732">Signal</keyword>
<dbReference type="SUPFAM" id="SSF57586">
    <property type="entry name" value="TNF receptor-like"/>
    <property type="match status" value="1"/>
</dbReference>
<feature type="compositionally biased region" description="Polar residues" evidence="2">
    <location>
        <begin position="843"/>
        <end position="853"/>
    </location>
</feature>
<keyword evidence="3" id="KW-1133">Transmembrane helix</keyword>
<dbReference type="InterPro" id="IPR006212">
    <property type="entry name" value="Furin_repeat"/>
</dbReference>
<dbReference type="PANTHER" id="PTHR46875:SF1">
    <property type="entry name" value="TUMOR NECROSIS FACTOR RECEPTOR SUPERFAMILY MEMBER 5"/>
    <property type="match status" value="1"/>
</dbReference>
<dbReference type="KEGG" id="mbr:MONBRDRAFT_6572"/>
<keyword evidence="3" id="KW-0812">Transmembrane</keyword>
<dbReference type="Gene3D" id="2.10.220.10">
    <property type="entry name" value="Hormone Receptor, Insulin-like Growth Factor Receptor 1, Chain A, domain 2"/>
    <property type="match status" value="1"/>
</dbReference>
<evidence type="ECO:0000256" key="4">
    <source>
        <dbReference type="SAM" id="SignalP"/>
    </source>
</evidence>
<dbReference type="RefSeq" id="XP_001743809.1">
    <property type="nucleotide sequence ID" value="XM_001743757.1"/>
</dbReference>
<protein>
    <recommendedName>
        <fullName evidence="5">TNFR-Cys domain-containing protein</fullName>
    </recommendedName>
</protein>
<dbReference type="GeneID" id="5889160"/>
<feature type="chain" id="PRO_5013017019" description="TNFR-Cys domain-containing protein" evidence="4">
    <location>
        <begin position="16"/>
        <end position="917"/>
    </location>
</feature>
<organism evidence="6 7">
    <name type="scientific">Monosiga brevicollis</name>
    <name type="common">Choanoflagellate</name>
    <dbReference type="NCBI Taxonomy" id="81824"/>
    <lineage>
        <taxon>Eukaryota</taxon>
        <taxon>Choanoflagellata</taxon>
        <taxon>Craspedida</taxon>
        <taxon>Salpingoecidae</taxon>
        <taxon>Monosiga</taxon>
    </lineage>
</organism>
<sequence length="917" mass="95346">MALLGGLLLLSPAQAIGVQGLSASSPLYFQNYSVSVVLQGGLSQEVAGTNLATRLIRLVCMCLVASTAQPHVVILPLDVVFDKVVEVIISFSNYTVPSSPTALIGVELYGDGVICHDFGLDAAGTYATNNTYQVPANWSITTDDTTISVGVGDVVWNSRTIQALTVDNLGASETLDLVLSDLAPAIRFAGDGPVVWQTLLLLRSIARELRPVRIGARRLLFASGAHFFYTVAHEPMSPHCFLPVALCNSCRDHPRAALDCNNTGTYFNTSLGLCLNCDGSTNYQDEVNQTACKPMTTCTLAQYQSVPGQSTADRSCAALLNCTSEQYESESPTVTSNRACADLEHCGAGSYVSVAATATSDRECAACVGGYSVAANAGSCTAFSNCSSGTEYASFSGNATADRLCAAVTVCRESEYESLAPTPTTDRLCMAVQNCSAGFYISVVATATSDRTCARCEICSDGETARYDCGPTSERDSECMACPENCDACTYESEGDVVVCTECAIGIDAYPNGTCPGACPADYVADFTPCFACGESCYTCDLAGCLSCFNNASRVPNNGRSIPADPAQYTYLATGSACVSTCPNGQFANMGTGRCQSIRTCGAGTYVVASPTSTSDRECAPCLGGTFSTAVNQPIETCVPCPAGSTDADNDPTTPCKVCGGGRYLDPSVLRTEGCDAYLCAAGTTDDDGNVSTACVACSAGTYLNAATERVGPCSAFACALGATDDDSNVSTPCVTCSEGAFLDPSEVRTGPCSDYACGAGTTDADANVSTPCVTCDPGTFLAVDEVHVGPCTKTSSSSGGSAVIIGAAAGGVAFIVIVVVVVCCCCGSGALAKRGKDKPSGNDLTMHQNQMFSAGDRRNRHIRKSMISQTLRMAEPMEAETDPCVHFNLTTLVGPHKNCHVHRAESVLELIVLHRT</sequence>
<dbReference type="SMART" id="SM01411">
    <property type="entry name" value="Ephrin_rec_like"/>
    <property type="match status" value="2"/>
</dbReference>
<evidence type="ECO:0000313" key="7">
    <source>
        <dbReference type="Proteomes" id="UP000001357"/>
    </source>
</evidence>
<feature type="transmembrane region" description="Helical" evidence="3">
    <location>
        <begin position="804"/>
        <end position="833"/>
    </location>
</feature>
<evidence type="ECO:0000259" key="5">
    <source>
        <dbReference type="PROSITE" id="PS50050"/>
    </source>
</evidence>
<dbReference type="InterPro" id="IPR052135">
    <property type="entry name" value="TNFRSF5"/>
</dbReference>
<gene>
    <name evidence="6" type="ORF">MONBRDRAFT_6572</name>
</gene>
<dbReference type="SMART" id="SM00261">
    <property type="entry name" value="FU"/>
    <property type="match status" value="2"/>
</dbReference>
<evidence type="ECO:0000256" key="3">
    <source>
        <dbReference type="SAM" id="Phobius"/>
    </source>
</evidence>
<evidence type="ECO:0000256" key="2">
    <source>
        <dbReference type="SAM" id="MobiDB-lite"/>
    </source>
</evidence>
<evidence type="ECO:0000256" key="1">
    <source>
        <dbReference type="PROSITE-ProRule" id="PRU00206"/>
    </source>
</evidence>
<dbReference type="AlphaFoldDB" id="A9UUA1"/>
<evidence type="ECO:0000313" key="6">
    <source>
        <dbReference type="EMBL" id="EDQ91387.1"/>
    </source>
</evidence>
<dbReference type="EMBL" id="CH991545">
    <property type="protein sequence ID" value="EDQ91387.1"/>
    <property type="molecule type" value="Genomic_DNA"/>
</dbReference>
<dbReference type="PROSITE" id="PS50050">
    <property type="entry name" value="TNFR_NGFR_2"/>
    <property type="match status" value="1"/>
</dbReference>
<reference evidence="6 7" key="1">
    <citation type="journal article" date="2008" name="Nature">
        <title>The genome of the choanoflagellate Monosiga brevicollis and the origin of metazoans.</title>
        <authorList>
            <consortium name="JGI Sequencing"/>
            <person name="King N."/>
            <person name="Westbrook M.J."/>
            <person name="Young S.L."/>
            <person name="Kuo A."/>
            <person name="Abedin M."/>
            <person name="Chapman J."/>
            <person name="Fairclough S."/>
            <person name="Hellsten U."/>
            <person name="Isogai Y."/>
            <person name="Letunic I."/>
            <person name="Marr M."/>
            <person name="Pincus D."/>
            <person name="Putnam N."/>
            <person name="Rokas A."/>
            <person name="Wright K.J."/>
            <person name="Zuzow R."/>
            <person name="Dirks W."/>
            <person name="Good M."/>
            <person name="Goodstein D."/>
            <person name="Lemons D."/>
            <person name="Li W."/>
            <person name="Lyons J.B."/>
            <person name="Morris A."/>
            <person name="Nichols S."/>
            <person name="Richter D.J."/>
            <person name="Salamov A."/>
            <person name="Bork P."/>
            <person name="Lim W.A."/>
            <person name="Manning G."/>
            <person name="Miller W.T."/>
            <person name="McGinnis W."/>
            <person name="Shapiro H."/>
            <person name="Tjian R."/>
            <person name="Grigoriev I.V."/>
            <person name="Rokhsar D."/>
        </authorList>
    </citation>
    <scope>NUCLEOTIDE SEQUENCE [LARGE SCALE GENOMIC DNA]</scope>
    <source>
        <strain evidence="7">MX1 / ATCC 50154</strain>
    </source>
</reference>
<feature type="repeat" description="TNFR-Cys" evidence="1">
    <location>
        <begin position="434"/>
        <end position="479"/>
    </location>
</feature>
<accession>A9UUA1</accession>
<dbReference type="InterPro" id="IPR001368">
    <property type="entry name" value="TNFR/NGFR_Cys_rich_reg"/>
</dbReference>
<dbReference type="STRING" id="81824.A9UUA1"/>
<dbReference type="PANTHER" id="PTHR46875">
    <property type="entry name" value="TUMOR NECROSIS FACTOR RECEPTOR SUPERFAMILY MEMBER 5"/>
    <property type="match status" value="1"/>
</dbReference>
<dbReference type="OMA" id="CECEADE"/>
<feature type="signal peptide" evidence="4">
    <location>
        <begin position="1"/>
        <end position="15"/>
    </location>
</feature>
<comment type="caution">
    <text evidence="1">Lacks conserved residue(s) required for the propagation of feature annotation.</text>
</comment>